<evidence type="ECO:0000313" key="1">
    <source>
        <dbReference type="EMBL" id="ALB22469.1"/>
    </source>
</evidence>
<name>A0A1L6TB40_PISSA</name>
<accession>A0A1L6TB40</accession>
<reference evidence="1 2" key="1">
    <citation type="journal article" date="2014" name="Genome Announc.">
        <title>Comparative Genome Analysis of Two Isolates of the Fish Pathogen Piscirickettsia salmonis from Different Hosts Reveals Major Differences in Virulence-Associated Secretion Systems.</title>
        <authorList>
            <person name="Bohle H."/>
            <person name="Henriquez P."/>
            <person name="Grothusen H."/>
            <person name="Navas E."/>
            <person name="Sandoval A."/>
            <person name="Bustamante F."/>
            <person name="Bustos P."/>
            <person name="Mancilla M."/>
        </authorList>
    </citation>
    <scope>NUCLEOTIDE SEQUENCE [LARGE SCALE GENOMIC DNA]</scope>
    <source>
        <strain evidence="2">B1-32597</strain>
    </source>
</reference>
<proteinExistence type="predicted"/>
<dbReference type="OrthoDB" id="5616487at2"/>
<sequence length="167" mass="18700">MNMIDAIATEKEQVKKLAQQLGNPYILPDFKLLVEKVEELYCERLYRVKTLHKICDHVCQFDVKPGDGDDEGEGEGGISTRGDIVSPYSMISALYLINPRRAMSIFIEFICSYESAEDVIRNHSKRLGIKVSDKAVPMVMSVSERLLKENNKAASNKKSKDSGVTLG</sequence>
<protein>
    <submittedName>
        <fullName evidence="1">Type IV secretion system substrate protein SdbC</fullName>
    </submittedName>
</protein>
<dbReference type="EMBL" id="CP012508">
    <property type="protein sequence ID" value="ALB22469.1"/>
    <property type="molecule type" value="Genomic_DNA"/>
</dbReference>
<dbReference type="Proteomes" id="UP000029558">
    <property type="component" value="Chromosome"/>
</dbReference>
<evidence type="ECO:0000313" key="2">
    <source>
        <dbReference type="Proteomes" id="UP000029558"/>
    </source>
</evidence>
<dbReference type="AlphaFoldDB" id="A0A1L6TB40"/>
<dbReference type="RefSeq" id="WP_017378262.1">
    <property type="nucleotide sequence ID" value="NZ_CP012508.1"/>
</dbReference>
<organism evidence="1 2">
    <name type="scientific">Piscirickettsia salmonis</name>
    <dbReference type="NCBI Taxonomy" id="1238"/>
    <lineage>
        <taxon>Bacteria</taxon>
        <taxon>Pseudomonadati</taxon>
        <taxon>Pseudomonadota</taxon>
        <taxon>Gammaproteobacteria</taxon>
        <taxon>Thiotrichales</taxon>
        <taxon>Piscirickettsiaceae</taxon>
        <taxon>Piscirickettsia</taxon>
    </lineage>
</organism>
<gene>
    <name evidence="1" type="primary">sdbC</name>
    <name evidence="1" type="ORF">KU39_1287</name>
</gene>